<name>A0A5K1VJN8_ENTHI</name>
<dbReference type="AlphaFoldDB" id="A0A5K1VJN8"/>
<dbReference type="VEuPathDB" id="AmoebaDB:EHI5A_048060"/>
<proteinExistence type="predicted"/>
<comment type="caution">
    <text evidence="2">The sequence shown here is derived from an EMBL/GenBank/DDBJ whole genome shotgun (WGS) entry which is preliminary data.</text>
</comment>
<gene>
    <name evidence="2" type="ORF">CL6EHI_197880</name>
</gene>
<evidence type="ECO:0000313" key="2">
    <source>
        <dbReference type="EMBL" id="GAT97947.1"/>
    </source>
</evidence>
<dbReference type="VEuPathDB" id="AmoebaDB:EHI_197880"/>
<keyword evidence="1" id="KW-1133">Transmembrane helix</keyword>
<protein>
    <submittedName>
        <fullName evidence="2">Uncharacterized protein</fullName>
    </submittedName>
</protein>
<evidence type="ECO:0000256" key="1">
    <source>
        <dbReference type="SAM" id="Phobius"/>
    </source>
</evidence>
<accession>A0A5K1VJN8</accession>
<dbReference type="EMBL" id="BDEQ01000001">
    <property type="protein sequence ID" value="GAT97947.1"/>
    <property type="molecule type" value="Genomic_DNA"/>
</dbReference>
<dbReference type="InterPro" id="IPR036390">
    <property type="entry name" value="WH_DNA-bd_sf"/>
</dbReference>
<dbReference type="OMA" id="IYANIQW"/>
<evidence type="ECO:0000313" key="3">
    <source>
        <dbReference type="Proteomes" id="UP000078387"/>
    </source>
</evidence>
<dbReference type="Proteomes" id="UP000078387">
    <property type="component" value="Unassembled WGS sequence"/>
</dbReference>
<feature type="transmembrane region" description="Helical" evidence="1">
    <location>
        <begin position="12"/>
        <end position="33"/>
    </location>
</feature>
<sequence length="309" mass="36765">MQQSKQYQLCETIVQYVVGLLFSSTHLLVIITIQNSQKALTSKEIAQRLCLPRRVVRPLISDLVRDSIIKQKVEGVCYYFIDYFKTIRDIVGSYLILTNLPENESSTSLLKCSNIFCGWSCTYERGIDNFYNGVFFCEECEQPMHIVDNEQEERRKILKIRNQLKPLKKLLIELKKTYFSIEDYPIFLIEKQQTIQEDNKKSIKEKHSKIIVNEPMPWEQEDNTQETKKESHISIEKNKEEEFNIYENIQWEQPIFLKETKLFFEKTFIKDSPLTREKVPRTPRLICNNRKKVRKSRSLMSVDRKKVLM</sequence>
<organism evidence="2 3">
    <name type="scientific">Entamoeba histolytica</name>
    <dbReference type="NCBI Taxonomy" id="5759"/>
    <lineage>
        <taxon>Eukaryota</taxon>
        <taxon>Amoebozoa</taxon>
        <taxon>Evosea</taxon>
        <taxon>Archamoebae</taxon>
        <taxon>Mastigamoebida</taxon>
        <taxon>Entamoebidae</taxon>
        <taxon>Entamoeba</taxon>
    </lineage>
</organism>
<keyword evidence="1" id="KW-0812">Transmembrane</keyword>
<reference evidence="2 3" key="1">
    <citation type="submission" date="2016-05" db="EMBL/GenBank/DDBJ databases">
        <title>First whole genome sequencing of Entamoeba histolytica HM1:IMSS-clone-6.</title>
        <authorList>
            <person name="Mukherjee Avik.K."/>
            <person name="Izumyama S."/>
            <person name="Nakada-Tsukui K."/>
            <person name="Nozaki T."/>
        </authorList>
    </citation>
    <scope>NUCLEOTIDE SEQUENCE [LARGE SCALE GENOMIC DNA]</scope>
    <source>
        <strain evidence="2 3">HM1:IMSS clone 6</strain>
    </source>
</reference>
<keyword evidence="1" id="KW-0472">Membrane</keyword>
<dbReference type="SUPFAM" id="SSF46785">
    <property type="entry name" value="Winged helix' DNA-binding domain"/>
    <property type="match status" value="1"/>
</dbReference>